<keyword evidence="4" id="KW-1134">Transmembrane beta strand</keyword>
<dbReference type="GO" id="GO:1990281">
    <property type="term" value="C:efflux pump complex"/>
    <property type="evidence" value="ECO:0007669"/>
    <property type="project" value="TreeGrafter"/>
</dbReference>
<keyword evidence="7" id="KW-0998">Cell outer membrane</keyword>
<dbReference type="AlphaFoldDB" id="A0A451BKB6"/>
<keyword evidence="6 8" id="KW-0472">Membrane</keyword>
<sequence>MHFDSLRRYNNKRIRGSDKQFICFSSFLAVYLIQAIFLLFPSISMAGGLWEAYQLAMENDAEYTSAVAANRATRELLPQARASLLPNMELNLSTGGKDQDVRKGFVGIVGRDRFNEKELDLIVTQPIYHKESWVQLDKARMSMKEADFTLALAHQELMVRTAKRYFDVLRAMDEMTFAKSEEEATDKQSRQARERLAVGLVAMTDVQEAKAKFDIAVARRINAKVELDDAKESLWEITGERPSELDALGEAMRLVFPEPNDIEQWTKIALRQNPELAASNQAEKVAQTEIKRIKARHWPRLDLVGAHKRASSNGGQYGETDTRASSITLQLRVPIYEGGLVLSQSREATHRHAEAVAKLVKVKRSVERKTRDAFLGVVSGVTRVNALKQALQSTKIALDATRKGFQVGMRTSLDVLNGQRDLLQAKRDYASVRYDYALDMLRLKQATGTLSEEDMVMVDAWLE</sequence>
<protein>
    <submittedName>
        <fullName evidence="11">Outer membrane protein</fullName>
    </submittedName>
</protein>
<dbReference type="GO" id="GO:0009279">
    <property type="term" value="C:cell outer membrane"/>
    <property type="evidence" value="ECO:0007669"/>
    <property type="project" value="UniProtKB-SubCell"/>
</dbReference>
<reference evidence="11" key="1">
    <citation type="submission" date="2019-02" db="EMBL/GenBank/DDBJ databases">
        <authorList>
            <person name="Gruber-Vodicka R. H."/>
            <person name="Seah K. B. B."/>
        </authorList>
    </citation>
    <scope>NUCLEOTIDE SEQUENCE</scope>
    <source>
        <strain evidence="11">BECK_S127</strain>
        <strain evidence="10">BECK_S1320</strain>
        <strain evidence="9">BECK_S1321</strain>
    </source>
</reference>
<dbReference type="Pfam" id="PF02321">
    <property type="entry name" value="OEP"/>
    <property type="match status" value="2"/>
</dbReference>
<accession>A0A451BKB6</accession>
<evidence type="ECO:0000256" key="8">
    <source>
        <dbReference type="SAM" id="Phobius"/>
    </source>
</evidence>
<keyword evidence="3" id="KW-0813">Transport</keyword>
<comment type="subcellular location">
    <subcellularLocation>
        <location evidence="1">Cell outer membrane</location>
    </subcellularLocation>
</comment>
<evidence type="ECO:0000313" key="10">
    <source>
        <dbReference type="EMBL" id="VFK43766.1"/>
    </source>
</evidence>
<evidence type="ECO:0000256" key="4">
    <source>
        <dbReference type="ARBA" id="ARBA00022452"/>
    </source>
</evidence>
<evidence type="ECO:0000256" key="5">
    <source>
        <dbReference type="ARBA" id="ARBA00022692"/>
    </source>
</evidence>
<dbReference type="SUPFAM" id="SSF56954">
    <property type="entry name" value="Outer membrane efflux proteins (OEP)"/>
    <property type="match status" value="1"/>
</dbReference>
<dbReference type="NCBIfam" id="TIGR01844">
    <property type="entry name" value="type_I_sec_TolC"/>
    <property type="match status" value="1"/>
</dbReference>
<dbReference type="InterPro" id="IPR051906">
    <property type="entry name" value="TolC-like"/>
</dbReference>
<dbReference type="GO" id="GO:0015288">
    <property type="term" value="F:porin activity"/>
    <property type="evidence" value="ECO:0007669"/>
    <property type="project" value="TreeGrafter"/>
</dbReference>
<dbReference type="EMBL" id="CAADFR010000014">
    <property type="protein sequence ID" value="VFK37369.1"/>
    <property type="molecule type" value="Genomic_DNA"/>
</dbReference>
<comment type="similarity">
    <text evidence="2">Belongs to the outer membrane factor (OMF) (TC 1.B.17) family.</text>
</comment>
<evidence type="ECO:0000313" key="11">
    <source>
        <dbReference type="EMBL" id="VFK78731.1"/>
    </source>
</evidence>
<evidence type="ECO:0000256" key="2">
    <source>
        <dbReference type="ARBA" id="ARBA00007613"/>
    </source>
</evidence>
<organism evidence="11">
    <name type="scientific">Candidatus Kentrum sp. SD</name>
    <dbReference type="NCBI Taxonomy" id="2126332"/>
    <lineage>
        <taxon>Bacteria</taxon>
        <taxon>Pseudomonadati</taxon>
        <taxon>Pseudomonadota</taxon>
        <taxon>Gammaproteobacteria</taxon>
        <taxon>Candidatus Kentrum</taxon>
    </lineage>
</organism>
<keyword evidence="5 8" id="KW-0812">Transmembrane</keyword>
<evidence type="ECO:0000256" key="6">
    <source>
        <dbReference type="ARBA" id="ARBA00023136"/>
    </source>
</evidence>
<name>A0A451BKB6_9GAMM</name>
<proteinExistence type="inferred from homology"/>
<gene>
    <name evidence="11" type="ORF">BECKSD772D_GA0070982_102316</name>
    <name evidence="10" type="ORF">BECKSD772E_GA0070983_102910</name>
    <name evidence="9" type="ORF">BECKSD772F_GA0070984_101427</name>
</gene>
<evidence type="ECO:0000313" key="9">
    <source>
        <dbReference type="EMBL" id="VFK37369.1"/>
    </source>
</evidence>
<dbReference type="GO" id="GO:0015562">
    <property type="term" value="F:efflux transmembrane transporter activity"/>
    <property type="evidence" value="ECO:0007669"/>
    <property type="project" value="InterPro"/>
</dbReference>
<evidence type="ECO:0000256" key="1">
    <source>
        <dbReference type="ARBA" id="ARBA00004442"/>
    </source>
</evidence>
<dbReference type="PANTHER" id="PTHR30026">
    <property type="entry name" value="OUTER MEMBRANE PROTEIN TOLC"/>
    <property type="match status" value="1"/>
</dbReference>
<dbReference type="InterPro" id="IPR003423">
    <property type="entry name" value="OMP_efflux"/>
</dbReference>
<keyword evidence="8" id="KW-1133">Transmembrane helix</keyword>
<evidence type="ECO:0000256" key="3">
    <source>
        <dbReference type="ARBA" id="ARBA00022448"/>
    </source>
</evidence>
<dbReference type="PANTHER" id="PTHR30026:SF20">
    <property type="entry name" value="OUTER MEMBRANE PROTEIN TOLC"/>
    <property type="match status" value="1"/>
</dbReference>
<dbReference type="Gene3D" id="1.20.1600.10">
    <property type="entry name" value="Outer membrane efflux proteins (OEP)"/>
    <property type="match status" value="1"/>
</dbReference>
<feature type="transmembrane region" description="Helical" evidence="8">
    <location>
        <begin position="21"/>
        <end position="40"/>
    </location>
</feature>
<dbReference type="EMBL" id="CAADHB010000023">
    <property type="protein sequence ID" value="VFK78731.1"/>
    <property type="molecule type" value="Genomic_DNA"/>
</dbReference>
<dbReference type="EMBL" id="CAADFU010000029">
    <property type="protein sequence ID" value="VFK43766.1"/>
    <property type="molecule type" value="Genomic_DNA"/>
</dbReference>
<dbReference type="InterPro" id="IPR010130">
    <property type="entry name" value="T1SS_OMP_TolC"/>
</dbReference>
<evidence type="ECO:0000256" key="7">
    <source>
        <dbReference type="ARBA" id="ARBA00023237"/>
    </source>
</evidence>